<dbReference type="InterPro" id="IPR016032">
    <property type="entry name" value="Sig_transdc_resp-reg_C-effctor"/>
</dbReference>
<protein>
    <recommendedName>
        <fullName evidence="4">HTH luxR-type domain-containing protein</fullName>
    </recommendedName>
</protein>
<accession>A0ABD7B287</accession>
<proteinExistence type="predicted"/>
<evidence type="ECO:0000256" key="1">
    <source>
        <dbReference type="SAM" id="Phobius"/>
    </source>
</evidence>
<keyword evidence="1" id="KW-0812">Transmembrane</keyword>
<dbReference type="RefSeq" id="WP_181625549.1">
    <property type="nucleotide sequence ID" value="NZ_CP056597.1"/>
</dbReference>
<evidence type="ECO:0000313" key="3">
    <source>
        <dbReference type="Proteomes" id="UP000512043"/>
    </source>
</evidence>
<keyword evidence="1" id="KW-1133">Transmembrane helix</keyword>
<dbReference type="Proteomes" id="UP000512043">
    <property type="component" value="Chromosome"/>
</dbReference>
<evidence type="ECO:0000313" key="2">
    <source>
        <dbReference type="EMBL" id="QLY38089.1"/>
    </source>
</evidence>
<keyword evidence="1" id="KW-0472">Membrane</keyword>
<dbReference type="AlphaFoldDB" id="A0ABD7B287"/>
<organism evidence="2 3">
    <name type="scientific">Citrobacter freundii</name>
    <dbReference type="NCBI Taxonomy" id="546"/>
    <lineage>
        <taxon>Bacteria</taxon>
        <taxon>Pseudomonadati</taxon>
        <taxon>Pseudomonadota</taxon>
        <taxon>Gammaproteobacteria</taxon>
        <taxon>Enterobacterales</taxon>
        <taxon>Enterobacteriaceae</taxon>
        <taxon>Citrobacter</taxon>
        <taxon>Citrobacter freundii complex</taxon>
    </lineage>
</organism>
<dbReference type="EMBL" id="CP056597">
    <property type="protein sequence ID" value="QLY38089.1"/>
    <property type="molecule type" value="Genomic_DNA"/>
</dbReference>
<feature type="transmembrane region" description="Helical" evidence="1">
    <location>
        <begin position="12"/>
        <end position="29"/>
    </location>
</feature>
<reference evidence="3" key="1">
    <citation type="submission" date="2020-06" db="EMBL/GenBank/DDBJ databases">
        <title>REHAB project genomes.</title>
        <authorList>
            <person name="Shaw L.P."/>
        </authorList>
    </citation>
    <scope>NUCLEOTIDE SEQUENCE [LARGE SCALE GENOMIC DNA]</scope>
    <source>
        <strain evidence="3">RHBSTW-00334</strain>
    </source>
</reference>
<evidence type="ECO:0008006" key="4">
    <source>
        <dbReference type="Google" id="ProtNLM"/>
    </source>
</evidence>
<name>A0ABD7B287_CITFR</name>
<sequence>MVSLSLSDKGFYLLSLLMSCIVVMRYKILSKNTYIKLAFRYVLKKCDFNYKICIVDIDSFYSFGELLDVIEYMDIEQNVFLMKGISVHSKVLAPITAFDRDDGLSEILCCIKSGRSMTWTDIEDYIARVQELSMMTEKEKKIAIAVAQHSNISAVATFLNANNKTVYSRVGVIARKLNLQHVTEVRQFIGIEIA</sequence>
<gene>
    <name evidence="2" type="ORF">HV164_16880</name>
</gene>
<dbReference type="SUPFAM" id="SSF46894">
    <property type="entry name" value="C-terminal effector domain of the bipartite response regulators"/>
    <property type="match status" value="1"/>
</dbReference>